<reference evidence="2 3" key="1">
    <citation type="submission" date="2020-08" db="EMBL/GenBank/DDBJ databases">
        <title>Genomic Encyclopedia of Type Strains, Phase IV (KMG-IV): sequencing the most valuable type-strain genomes for metagenomic binning, comparative biology and taxonomic classification.</title>
        <authorList>
            <person name="Goeker M."/>
        </authorList>
    </citation>
    <scope>NUCLEOTIDE SEQUENCE [LARGE SCALE GENOMIC DNA]</scope>
    <source>
        <strain evidence="2 3">DSM 27163</strain>
    </source>
</reference>
<gene>
    <name evidence="2" type="ORF">FHR21_000335</name>
</gene>
<keyword evidence="3" id="KW-1185">Reference proteome</keyword>
<keyword evidence="1" id="KW-0732">Signal</keyword>
<proteinExistence type="predicted"/>
<evidence type="ECO:0000256" key="1">
    <source>
        <dbReference type="SAM" id="SignalP"/>
    </source>
</evidence>
<accession>A0A7W9B2F5</accession>
<organism evidence="2 3">
    <name type="scientific">Sphingopyxis panaciterrulae</name>
    <dbReference type="NCBI Taxonomy" id="462372"/>
    <lineage>
        <taxon>Bacteria</taxon>
        <taxon>Pseudomonadati</taxon>
        <taxon>Pseudomonadota</taxon>
        <taxon>Alphaproteobacteria</taxon>
        <taxon>Sphingomonadales</taxon>
        <taxon>Sphingomonadaceae</taxon>
        <taxon>Sphingopyxis</taxon>
    </lineage>
</organism>
<comment type="caution">
    <text evidence="2">The sequence shown here is derived from an EMBL/GenBank/DDBJ whole genome shotgun (WGS) entry which is preliminary data.</text>
</comment>
<protein>
    <recommendedName>
        <fullName evidence="4">Inhibitor of vertebrate lysozyme</fullName>
    </recommendedName>
</protein>
<dbReference type="PROSITE" id="PS51257">
    <property type="entry name" value="PROKAR_LIPOPROTEIN"/>
    <property type="match status" value="1"/>
</dbReference>
<sequence length="171" mass="17652">MTDRRSTCALLGATLLLAACGPSADRTAATDRPAPADQAAPASAPAADTGLAAYVGKYPFDKVDGVAWTDHPAVKAGLAATVTDAKIRQTIAAAGATAAPIELYQGKVMSWACEAHNCGPHQWAVLIDPASGATDACYHDEDVDAGRSHWFLAGGTEEWRDGNCQLGQDEG</sequence>
<evidence type="ECO:0008006" key="4">
    <source>
        <dbReference type="Google" id="ProtNLM"/>
    </source>
</evidence>
<feature type="chain" id="PRO_5030725517" description="Inhibitor of vertebrate lysozyme" evidence="1">
    <location>
        <begin position="25"/>
        <end position="171"/>
    </location>
</feature>
<evidence type="ECO:0000313" key="2">
    <source>
        <dbReference type="EMBL" id="MBB5705010.1"/>
    </source>
</evidence>
<evidence type="ECO:0000313" key="3">
    <source>
        <dbReference type="Proteomes" id="UP000537161"/>
    </source>
</evidence>
<dbReference type="Proteomes" id="UP000537161">
    <property type="component" value="Unassembled WGS sequence"/>
</dbReference>
<dbReference type="EMBL" id="JACIJH010000001">
    <property type="protein sequence ID" value="MBB5705010.1"/>
    <property type="molecule type" value="Genomic_DNA"/>
</dbReference>
<name>A0A7W9B2F5_9SPHN</name>
<feature type="signal peptide" evidence="1">
    <location>
        <begin position="1"/>
        <end position="24"/>
    </location>
</feature>
<dbReference type="RefSeq" id="WP_184094658.1">
    <property type="nucleotide sequence ID" value="NZ_JACIJH010000001.1"/>
</dbReference>
<dbReference type="AlphaFoldDB" id="A0A7W9B2F5"/>